<accession>A0A075UPY5</accession>
<evidence type="ECO:0000313" key="1">
    <source>
        <dbReference type="EMBL" id="AIG76237.1"/>
    </source>
</evidence>
<dbReference type="Proteomes" id="UP000028492">
    <property type="component" value="Chromosome"/>
</dbReference>
<dbReference type="RefSeq" id="WP_037340145.1">
    <property type="nucleotide sequence ID" value="NZ_CP008953.1"/>
</dbReference>
<gene>
    <name evidence="1" type="ORF">AJAP_16845</name>
</gene>
<sequence length="73" mass="7446">MAGTDPRPYLTEARYPCGRDELLRAAAAAGAGDEVLGPLGALPARDYADGDGVWDAVCACDGASIHDTAKEAP</sequence>
<keyword evidence="2" id="KW-1185">Reference proteome</keyword>
<dbReference type="InterPro" id="IPR021527">
    <property type="entry name" value="DUF2795"/>
</dbReference>
<dbReference type="KEGG" id="aja:AJAP_16845"/>
<evidence type="ECO:0008006" key="3">
    <source>
        <dbReference type="Google" id="ProtNLM"/>
    </source>
</evidence>
<dbReference type="Pfam" id="PF11387">
    <property type="entry name" value="DUF2795"/>
    <property type="match status" value="1"/>
</dbReference>
<reference evidence="1 2" key="1">
    <citation type="journal article" date="2014" name="J. Biotechnol.">
        <title>Complete genome sequence of the actinobacterium Amycolatopsis japonica MG417-CF17(T) (=DSM 44213T) producing (S,S)-N,N'-ethylenediaminedisuccinic acid.</title>
        <authorList>
            <person name="Stegmann E."/>
            <person name="Albersmeier A."/>
            <person name="Spohn M."/>
            <person name="Gert H."/>
            <person name="Weber T."/>
            <person name="Wohlleben W."/>
            <person name="Kalinowski J."/>
            <person name="Ruckert C."/>
        </authorList>
    </citation>
    <scope>NUCLEOTIDE SEQUENCE [LARGE SCALE GENOMIC DNA]</scope>
    <source>
        <strain evidence="2">MG417-CF17 (DSM 44213)</strain>
    </source>
</reference>
<organism evidence="1 2">
    <name type="scientific">Amycolatopsis japonica</name>
    <dbReference type="NCBI Taxonomy" id="208439"/>
    <lineage>
        <taxon>Bacteria</taxon>
        <taxon>Bacillati</taxon>
        <taxon>Actinomycetota</taxon>
        <taxon>Actinomycetes</taxon>
        <taxon>Pseudonocardiales</taxon>
        <taxon>Pseudonocardiaceae</taxon>
        <taxon>Amycolatopsis</taxon>
        <taxon>Amycolatopsis japonica group</taxon>
    </lineage>
</organism>
<dbReference type="EMBL" id="CP008953">
    <property type="protein sequence ID" value="AIG76237.1"/>
    <property type="molecule type" value="Genomic_DNA"/>
</dbReference>
<proteinExistence type="predicted"/>
<dbReference type="AlphaFoldDB" id="A0A075UPY5"/>
<name>A0A075UPY5_9PSEU</name>
<evidence type="ECO:0000313" key="2">
    <source>
        <dbReference type="Proteomes" id="UP000028492"/>
    </source>
</evidence>
<dbReference type="HOGENOM" id="CLU_2696387_0_0_11"/>
<protein>
    <recommendedName>
        <fullName evidence="3">DUF2795 domain-containing protein</fullName>
    </recommendedName>
</protein>